<name>Q54QL6_DICDI</name>
<dbReference type="RefSeq" id="XP_638855.1">
    <property type="nucleotide sequence ID" value="XM_633763.1"/>
</dbReference>
<dbReference type="KEGG" id="ddi:DDB_G0283777"/>
<dbReference type="dictyBase" id="DDB_G0283777"/>
<gene>
    <name evidence="1" type="ORF">DDB_G0283777</name>
</gene>
<dbReference type="AlphaFoldDB" id="Q54QL6"/>
<protein>
    <submittedName>
        <fullName evidence="1">Uncharacterized protein</fullName>
    </submittedName>
</protein>
<dbReference type="InParanoid" id="Q54QL6"/>
<keyword evidence="2" id="KW-1185">Reference proteome</keyword>
<accession>Q54QL6</accession>
<dbReference type="HOGENOM" id="CLU_2563216_0_0_1"/>
<proteinExistence type="predicted"/>
<evidence type="ECO:0000313" key="2">
    <source>
        <dbReference type="Proteomes" id="UP000002195"/>
    </source>
</evidence>
<reference evidence="1 2" key="1">
    <citation type="journal article" date="2005" name="Nature">
        <title>The genome of the social amoeba Dictyostelium discoideum.</title>
        <authorList>
            <consortium name="The Dictyostelium discoideum Sequencing Consortium"/>
            <person name="Eichinger L."/>
            <person name="Pachebat J.A."/>
            <person name="Glockner G."/>
            <person name="Rajandream M.A."/>
            <person name="Sucgang R."/>
            <person name="Berriman M."/>
            <person name="Song J."/>
            <person name="Olsen R."/>
            <person name="Szafranski K."/>
            <person name="Xu Q."/>
            <person name="Tunggal B."/>
            <person name="Kummerfeld S."/>
            <person name="Madera M."/>
            <person name="Konfortov B.A."/>
            <person name="Rivero F."/>
            <person name="Bankier A.T."/>
            <person name="Lehmann R."/>
            <person name="Hamlin N."/>
            <person name="Davies R."/>
            <person name="Gaudet P."/>
            <person name="Fey P."/>
            <person name="Pilcher K."/>
            <person name="Chen G."/>
            <person name="Saunders D."/>
            <person name="Sodergren E."/>
            <person name="Davis P."/>
            <person name="Kerhornou A."/>
            <person name="Nie X."/>
            <person name="Hall N."/>
            <person name="Anjard C."/>
            <person name="Hemphill L."/>
            <person name="Bason N."/>
            <person name="Farbrother P."/>
            <person name="Desany B."/>
            <person name="Just E."/>
            <person name="Morio T."/>
            <person name="Rost R."/>
            <person name="Churcher C."/>
            <person name="Cooper J."/>
            <person name="Haydock S."/>
            <person name="van Driessche N."/>
            <person name="Cronin A."/>
            <person name="Goodhead I."/>
            <person name="Muzny D."/>
            <person name="Mourier T."/>
            <person name="Pain A."/>
            <person name="Lu M."/>
            <person name="Harper D."/>
            <person name="Lindsay R."/>
            <person name="Hauser H."/>
            <person name="James K."/>
            <person name="Quiles M."/>
            <person name="Madan Babu M."/>
            <person name="Saito T."/>
            <person name="Buchrieser C."/>
            <person name="Wardroper A."/>
            <person name="Felder M."/>
            <person name="Thangavelu M."/>
            <person name="Johnson D."/>
            <person name="Knights A."/>
            <person name="Loulseged H."/>
            <person name="Mungall K."/>
            <person name="Oliver K."/>
            <person name="Price C."/>
            <person name="Quail M.A."/>
            <person name="Urushihara H."/>
            <person name="Hernandez J."/>
            <person name="Rabbinowitsch E."/>
            <person name="Steffen D."/>
            <person name="Sanders M."/>
            <person name="Ma J."/>
            <person name="Kohara Y."/>
            <person name="Sharp S."/>
            <person name="Simmonds M."/>
            <person name="Spiegler S."/>
            <person name="Tivey A."/>
            <person name="Sugano S."/>
            <person name="White B."/>
            <person name="Walker D."/>
            <person name="Woodward J."/>
            <person name="Winckler T."/>
            <person name="Tanaka Y."/>
            <person name="Shaulsky G."/>
            <person name="Schleicher M."/>
            <person name="Weinstock G."/>
            <person name="Rosenthal A."/>
            <person name="Cox E.C."/>
            <person name="Chisholm R.L."/>
            <person name="Gibbs R."/>
            <person name="Loomis W.F."/>
            <person name="Platzer M."/>
            <person name="Kay R.R."/>
            <person name="Williams J."/>
            <person name="Dear P.H."/>
            <person name="Noegel A.A."/>
            <person name="Barrell B."/>
            <person name="Kuspa A."/>
        </authorList>
    </citation>
    <scope>NUCLEOTIDE SEQUENCE [LARGE SCALE GENOMIC DNA]</scope>
    <source>
        <strain evidence="1 2">AX4</strain>
    </source>
</reference>
<dbReference type="EMBL" id="AAFI02000057">
    <property type="protein sequence ID" value="EAL65503.1"/>
    <property type="molecule type" value="Genomic_DNA"/>
</dbReference>
<sequence>MNYSTISQEEFNVQVARHFDLITSDSRARITPQIKESLKEISQRINPTSSTNNEEWDSYKSELVTLFGDYIKSNNIAESKYF</sequence>
<comment type="caution">
    <text evidence="1">The sequence shown here is derived from an EMBL/GenBank/DDBJ whole genome shotgun (WGS) entry which is preliminary data.</text>
</comment>
<dbReference type="PaxDb" id="44689-DDB0185669"/>
<organism evidence="1 2">
    <name type="scientific">Dictyostelium discoideum</name>
    <name type="common">Social amoeba</name>
    <dbReference type="NCBI Taxonomy" id="44689"/>
    <lineage>
        <taxon>Eukaryota</taxon>
        <taxon>Amoebozoa</taxon>
        <taxon>Evosea</taxon>
        <taxon>Eumycetozoa</taxon>
        <taxon>Dictyostelia</taxon>
        <taxon>Dictyosteliales</taxon>
        <taxon>Dictyosteliaceae</taxon>
        <taxon>Dictyostelium</taxon>
    </lineage>
</organism>
<dbReference type="GeneID" id="8624253"/>
<dbReference type="VEuPathDB" id="AmoebaDB:DDB_G0283777"/>
<dbReference type="Proteomes" id="UP000002195">
    <property type="component" value="Unassembled WGS sequence"/>
</dbReference>
<evidence type="ECO:0000313" key="1">
    <source>
        <dbReference type="EMBL" id="EAL65503.1"/>
    </source>
</evidence>